<accession>V6LCA4</accession>
<organism evidence="1">
    <name type="scientific">Spironucleus salmonicida</name>
    <dbReference type="NCBI Taxonomy" id="348837"/>
    <lineage>
        <taxon>Eukaryota</taxon>
        <taxon>Metamonada</taxon>
        <taxon>Diplomonadida</taxon>
        <taxon>Hexamitidae</taxon>
        <taxon>Hexamitinae</taxon>
        <taxon>Spironucleus</taxon>
    </lineage>
</organism>
<dbReference type="AlphaFoldDB" id="V6LCA4"/>
<sequence length="281" mass="34323">MKIEQVELNYQEQDCLNYRYYHHLQKVNNPKSVVDSTIPYSIRNPIIKNYKQYDPLTQNLTTNERAEISRKHQIQMHYLKQSINNSKPSIKSYHEKPICTYVNVRYKQRDEESRLHNIQLNYLHNNVRQVQSPYRQSMQSNINLSQRNKREIFIYQDYQKFRIQHLEKNSKHQKNTQMYQSKEIQLTMRSCYIKDAQNKALWQQEFYQQIQNEINHYNLKNTDDYQQFFARIYFNNYLDVDVDIILFVINKIAENYFIPNSLKFIKLEMNNIGLTEYGHSY</sequence>
<dbReference type="VEuPathDB" id="GiardiaDB:SS50377_22404"/>
<protein>
    <submittedName>
        <fullName evidence="1">Uncharacterized protein</fullName>
    </submittedName>
</protein>
<keyword evidence="3" id="KW-1185">Reference proteome</keyword>
<evidence type="ECO:0000313" key="2">
    <source>
        <dbReference type="EMBL" id="KAH0574789.1"/>
    </source>
</evidence>
<evidence type="ECO:0000313" key="3">
    <source>
        <dbReference type="Proteomes" id="UP000018208"/>
    </source>
</evidence>
<reference evidence="1 2" key="1">
    <citation type="journal article" date="2014" name="PLoS Genet.">
        <title>The Genome of Spironucleus salmonicida Highlights a Fish Pathogen Adapted to Fluctuating Environments.</title>
        <authorList>
            <person name="Xu F."/>
            <person name="Jerlstrom-Hultqvist J."/>
            <person name="Einarsson E."/>
            <person name="Astvaldsson A."/>
            <person name="Svard S.G."/>
            <person name="Andersson J.O."/>
        </authorList>
    </citation>
    <scope>NUCLEOTIDE SEQUENCE</scope>
    <source>
        <strain evidence="2">ATCC 50377</strain>
    </source>
</reference>
<dbReference type="EMBL" id="AUWU02000003">
    <property type="protein sequence ID" value="KAH0574789.1"/>
    <property type="molecule type" value="Genomic_DNA"/>
</dbReference>
<gene>
    <name evidence="1" type="ORF">SS50377_18411</name>
    <name evidence="2" type="ORF">SS50377_22404</name>
</gene>
<proteinExistence type="predicted"/>
<name>V6LCA4_9EUKA</name>
<dbReference type="EMBL" id="KI546166">
    <property type="protein sequence ID" value="EST42102.1"/>
    <property type="molecule type" value="Genomic_DNA"/>
</dbReference>
<dbReference type="Proteomes" id="UP000018208">
    <property type="component" value="Unassembled WGS sequence"/>
</dbReference>
<reference evidence="2" key="2">
    <citation type="submission" date="2020-12" db="EMBL/GenBank/DDBJ databases">
        <title>New Spironucleus salmonicida genome in near-complete chromosomes.</title>
        <authorList>
            <person name="Xu F."/>
            <person name="Kurt Z."/>
            <person name="Jimenez-Gonzalez A."/>
            <person name="Astvaldsson A."/>
            <person name="Andersson J.O."/>
            <person name="Svard S.G."/>
        </authorList>
    </citation>
    <scope>NUCLEOTIDE SEQUENCE</scope>
    <source>
        <strain evidence="2">ATCC 50377</strain>
    </source>
</reference>
<evidence type="ECO:0000313" key="1">
    <source>
        <dbReference type="EMBL" id="EST42102.1"/>
    </source>
</evidence>